<dbReference type="GO" id="GO:0005737">
    <property type="term" value="C:cytoplasm"/>
    <property type="evidence" value="ECO:0007669"/>
    <property type="project" value="UniProtKB-ARBA"/>
</dbReference>
<proteinExistence type="inferred from homology"/>
<dbReference type="Gene3D" id="3.30.260.10">
    <property type="entry name" value="TCP-1-like chaperonin intermediate domain"/>
    <property type="match status" value="1"/>
</dbReference>
<dbReference type="InterPro" id="IPR001844">
    <property type="entry name" value="Cpn60/GroEL"/>
</dbReference>
<comment type="similarity">
    <text evidence="1">Belongs to the chaperonin (HSP60) family.</text>
</comment>
<evidence type="ECO:0000313" key="3">
    <source>
        <dbReference type="EMBL" id="QID84224.1"/>
    </source>
</evidence>
<dbReference type="SUPFAM" id="SSF52029">
    <property type="entry name" value="GroEL apical domain-like"/>
    <property type="match status" value="1"/>
</dbReference>
<dbReference type="OrthoDB" id="4056908at2759"/>
<protein>
    <submittedName>
        <fullName evidence="3">Trichodermin resistance</fullName>
    </submittedName>
</protein>
<dbReference type="PANTHER" id="PTHR45633">
    <property type="entry name" value="60 KDA HEAT SHOCK PROTEIN, MITOCHONDRIAL"/>
    <property type="match status" value="1"/>
</dbReference>
<dbReference type="Gene3D" id="1.10.560.10">
    <property type="entry name" value="GroEL-like equatorial domain"/>
    <property type="match status" value="1"/>
</dbReference>
<dbReference type="Proteomes" id="UP000501346">
    <property type="component" value="Chromosome SeIV-SeII"/>
</dbReference>
<dbReference type="InterPro" id="IPR027409">
    <property type="entry name" value="GroEL-like_apical_dom_sf"/>
</dbReference>
<organism evidence="3 4">
    <name type="scientific">Saccharomyces pastorianus</name>
    <name type="common">Lager yeast</name>
    <name type="synonym">Saccharomyces cerevisiae x Saccharomyces eubayanus</name>
    <dbReference type="NCBI Taxonomy" id="27292"/>
    <lineage>
        <taxon>Eukaryota</taxon>
        <taxon>Fungi</taxon>
        <taxon>Dikarya</taxon>
        <taxon>Ascomycota</taxon>
        <taxon>Saccharomycotina</taxon>
        <taxon>Saccharomycetes</taxon>
        <taxon>Saccharomycetales</taxon>
        <taxon>Saccharomycetaceae</taxon>
        <taxon>Saccharomyces</taxon>
    </lineage>
</organism>
<sequence length="572" mass="64417">MLRNCLKKLGNYRAKCTIKTLHTPVYKTKNLQVLRDVLSGIKLLDKIISSSSYNKTLIYEPKYKSKPQVVSSQDTMRLQNVLREFLDSLQVDEVTNTELQLDSSRKLGKVGLQLFLDCTRDNLTLNSTSLASSLLEYYFKYPEREVVSGIEIGLQYIRGFLEQNKIMVKGQNDIDALVDQFTMSSLDSQSVKNVLRAVNYQLFSDDIVRVINGNKTYDEIDVSKGWKYPTGILDTNEAYLRSLELPNKKLVSVDKKMLVLMYDGTLRDASKILPTITYARNLKKSVLLIVSGDCTGDALTSITINNNRNKRENNESRTIIMKYSEKANKNLALQENHDFIKFLRLPCGYDSIYSPEYSPLVPSKMCADKYYGNVESMKATTGEAFLYNAIDFESNQNEASQSFLQQTVTLKIGGHNEVEIDQRRNTLENFLNNSLCHGLAKGFIPSHGISLLKAVPGLSRLKANEPDFMTKLGVDAVLSAVVLPSEVAFKNACGYNYYEISNLIAETINENSFQLAKFSSTSNLVDTTKAGRLEPWNKMDSCLASIATFIKLLTSCNTIVTCIYEKPEKRTA</sequence>
<dbReference type="EMBL" id="CP049001">
    <property type="protein sequence ID" value="QID84224.1"/>
    <property type="molecule type" value="Genomic_DNA"/>
</dbReference>
<keyword evidence="2" id="KW-0143">Chaperone</keyword>
<dbReference type="GO" id="GO:0140662">
    <property type="term" value="F:ATP-dependent protein folding chaperone"/>
    <property type="evidence" value="ECO:0007669"/>
    <property type="project" value="InterPro"/>
</dbReference>
<name>A0A6C1E6R7_SACPS</name>
<dbReference type="Gene3D" id="3.50.7.10">
    <property type="entry name" value="GroEL"/>
    <property type="match status" value="1"/>
</dbReference>
<reference evidence="3 4" key="1">
    <citation type="journal article" date="2019" name="BMC Genomics">
        <title>Chromosome level assembly and comparative genome analysis confirm lager-brewing yeasts originated from a single hybridization.</title>
        <authorList>
            <person name="Salazar A.N."/>
            <person name="Gorter de Vries A.R."/>
            <person name="van den Broek M."/>
            <person name="Brouwers N."/>
            <person name="de la Torre Cortes P."/>
            <person name="Kuijpers N.G.A."/>
            <person name="Daran J.G."/>
            <person name="Abeel T."/>
        </authorList>
    </citation>
    <scope>NUCLEOTIDE SEQUENCE [LARGE SCALE GENOMIC DNA]</scope>
    <source>
        <strain evidence="3 4">CBS 1483</strain>
    </source>
</reference>
<keyword evidence="4" id="KW-1185">Reference proteome</keyword>
<dbReference type="InterPro" id="IPR027410">
    <property type="entry name" value="TCP-1-like_intermed_sf"/>
</dbReference>
<evidence type="ECO:0000256" key="2">
    <source>
        <dbReference type="ARBA" id="ARBA00023186"/>
    </source>
</evidence>
<evidence type="ECO:0000256" key="1">
    <source>
        <dbReference type="ARBA" id="ARBA00006607"/>
    </source>
</evidence>
<dbReference type="AlphaFoldDB" id="A0A6C1E6R7"/>
<evidence type="ECO:0000313" key="4">
    <source>
        <dbReference type="Proteomes" id="UP000501346"/>
    </source>
</evidence>
<gene>
    <name evidence="3" type="primary">TCM62_2</name>
    <name evidence="3" type="ORF">GRS66_006719</name>
</gene>
<dbReference type="GO" id="GO:0042026">
    <property type="term" value="P:protein refolding"/>
    <property type="evidence" value="ECO:0007669"/>
    <property type="project" value="InterPro"/>
</dbReference>
<dbReference type="InterPro" id="IPR027413">
    <property type="entry name" value="GROEL-like_equatorial_sf"/>
</dbReference>
<accession>A0A6C1E6R7</accession>